<dbReference type="Pfam" id="PF17678">
    <property type="entry name" value="Glyco_hydro_92N"/>
    <property type="match status" value="1"/>
</dbReference>
<feature type="domain" description="Glycosyl hydrolase family 92 N-terminal" evidence="3">
    <location>
        <begin position="102"/>
        <end position="366"/>
    </location>
</feature>
<dbReference type="GO" id="GO:0030246">
    <property type="term" value="F:carbohydrate binding"/>
    <property type="evidence" value="ECO:0007669"/>
    <property type="project" value="InterPro"/>
</dbReference>
<dbReference type="InterPro" id="IPR050883">
    <property type="entry name" value="PNGase"/>
</dbReference>
<sequence length="892" mass="95705">MCRYIISMQSGSASQSVNDCRCRWELNVRSLLVLRRGHLLQLAQRTSNSNVAGECSSGCNTIASMIDIMPGKITVTVLLLLLLLLNIQVPIASAAAAPLTSLVNLFIGTASGANGGSGGNGFPGAAVPHAMVGIDVDETPRQAGYIDDNSSVTGISLMHDEGTGGNTEGGYGFFPLFPLSNCTFENCPVGIEARKALRAAGADAATPGYFTSAFVNGIKLETTSTRRAGLIRFTYPADLNGTFVVVDLTNDLQRSFEGGTLDIDASSGRIALSGTFLQSYGTDNYTAYACYDFTPPSNNSQALLQYGTYQSVSTSSPTNISISQNSSTLSFSYTTSPSPIQAGALISFSFPTNAKFRAVLARFGVSFISTSQACANAEEEIPDWDWDAVQNASASKWEDVLSRIEIDTSVEDATIFYRSQLVPANLTDENPYWDSPYPFYDALFCSWDTFRTVHPLLSLTSPREWAEIVNAYVDGWRDSGYIPECRSNTKKGYVQGGSDGMPILGDFAVKYGARGSELGVPVDDLYQALVDTAENTPPNWYMVFCPETVGRQNTAWKMFDYIPTNWTDPSGATGLPTREASRTLEVYAVGDFAVRQAGIALNKSLHDVYKYGNRSMGFMNVWDPNVTSDGFTGFSQRRYANGTFAFSDPVDCSPLDTVGHSCARGTDNNVGFYESSSWEYSFFAPHSMATMVELMGGNDTFVNRTSHYFTRGYFLAGNEPSFAMPLAYHYANRPDLSALQVRDVVYSDFGTGIGGIPGNDDSGAMAALLTFHILGLYPVPASKQLLINSPLLSAFTLHNDFLGTATKFTISGFDPASLGASPPAGSSLYVTNVTINGEAHDSLCWISFDVVVGGGEIVISVDSDAGAAQARGCGSSDRALPDSLATGGFSLQ</sequence>
<dbReference type="EMBL" id="SGPK01000471">
    <property type="protein sequence ID" value="THH03301.1"/>
    <property type="molecule type" value="Genomic_DNA"/>
</dbReference>
<dbReference type="GO" id="GO:0005829">
    <property type="term" value="C:cytosol"/>
    <property type="evidence" value="ECO:0007669"/>
    <property type="project" value="TreeGrafter"/>
</dbReference>
<keyword evidence="1" id="KW-1133">Transmembrane helix</keyword>
<dbReference type="InterPro" id="IPR041371">
    <property type="entry name" value="GH92_N"/>
</dbReference>
<dbReference type="PANTHER" id="PTHR12143">
    <property type="entry name" value="PEPTIDE N-GLYCANASE PNGASE -RELATED"/>
    <property type="match status" value="1"/>
</dbReference>
<keyword evidence="1" id="KW-0812">Transmembrane</keyword>
<keyword evidence="5" id="KW-1185">Reference proteome</keyword>
<evidence type="ECO:0000256" key="1">
    <source>
        <dbReference type="SAM" id="Phobius"/>
    </source>
</evidence>
<accession>A0A4S4KXZ5</accession>
<dbReference type="InterPro" id="IPR012939">
    <property type="entry name" value="Glyco_hydro_92"/>
</dbReference>
<dbReference type="GO" id="GO:0005975">
    <property type="term" value="P:carbohydrate metabolic process"/>
    <property type="evidence" value="ECO:0007669"/>
    <property type="project" value="InterPro"/>
</dbReference>
<feature type="transmembrane region" description="Helical" evidence="1">
    <location>
        <begin position="73"/>
        <end position="97"/>
    </location>
</feature>
<name>A0A4S4KXZ5_9AGAM</name>
<dbReference type="GO" id="GO:0006516">
    <property type="term" value="P:glycoprotein catabolic process"/>
    <property type="evidence" value="ECO:0007669"/>
    <property type="project" value="TreeGrafter"/>
</dbReference>
<protein>
    <recommendedName>
        <fullName evidence="6">Glycosyl hydrolase family 92 domain-containing protein</fullName>
    </recommendedName>
</protein>
<dbReference type="GO" id="GO:0005634">
    <property type="term" value="C:nucleus"/>
    <property type="evidence" value="ECO:0007669"/>
    <property type="project" value="TreeGrafter"/>
</dbReference>
<gene>
    <name evidence="4" type="ORF">EW145_g6364</name>
</gene>
<dbReference type="GO" id="GO:0000224">
    <property type="term" value="F:peptide-N4-(N-acetyl-beta-glucosaminyl)asparagine amidase activity"/>
    <property type="evidence" value="ECO:0007669"/>
    <property type="project" value="TreeGrafter"/>
</dbReference>
<dbReference type="AlphaFoldDB" id="A0A4S4KXZ5"/>
<dbReference type="Gene3D" id="1.20.1610.10">
    <property type="entry name" value="alpha-1,2-mannosidases domains"/>
    <property type="match status" value="1"/>
</dbReference>
<comment type="caution">
    <text evidence="4">The sequence shown here is derived from an EMBL/GenBank/DDBJ whole genome shotgun (WGS) entry which is preliminary data.</text>
</comment>
<dbReference type="Gene3D" id="3.30.2080.10">
    <property type="entry name" value="GH92 mannosidase domain"/>
    <property type="match status" value="1"/>
</dbReference>
<keyword evidence="1" id="KW-0472">Membrane</keyword>
<organism evidence="4 5">
    <name type="scientific">Phellinidium pouzarii</name>
    <dbReference type="NCBI Taxonomy" id="167371"/>
    <lineage>
        <taxon>Eukaryota</taxon>
        <taxon>Fungi</taxon>
        <taxon>Dikarya</taxon>
        <taxon>Basidiomycota</taxon>
        <taxon>Agaricomycotina</taxon>
        <taxon>Agaricomycetes</taxon>
        <taxon>Hymenochaetales</taxon>
        <taxon>Hymenochaetaceae</taxon>
        <taxon>Phellinidium</taxon>
    </lineage>
</organism>
<evidence type="ECO:0000313" key="4">
    <source>
        <dbReference type="EMBL" id="THH03301.1"/>
    </source>
</evidence>
<feature type="domain" description="Glycosyl hydrolase family 92" evidence="2">
    <location>
        <begin position="372"/>
        <end position="861"/>
    </location>
</feature>
<evidence type="ECO:0008006" key="6">
    <source>
        <dbReference type="Google" id="ProtNLM"/>
    </source>
</evidence>
<evidence type="ECO:0000313" key="5">
    <source>
        <dbReference type="Proteomes" id="UP000308199"/>
    </source>
</evidence>
<proteinExistence type="predicted"/>
<dbReference type="Gene3D" id="1.20.1050.60">
    <property type="entry name" value="alpha-1,2-mannosidase"/>
    <property type="match status" value="1"/>
</dbReference>
<dbReference type="Gene3D" id="2.70.98.10">
    <property type="match status" value="1"/>
</dbReference>
<dbReference type="OrthoDB" id="449263at2759"/>
<dbReference type="InterPro" id="IPR008928">
    <property type="entry name" value="6-hairpin_glycosidase_sf"/>
</dbReference>
<reference evidence="4 5" key="1">
    <citation type="submission" date="2019-02" db="EMBL/GenBank/DDBJ databases">
        <title>Genome sequencing of the rare red list fungi Phellinidium pouzarii.</title>
        <authorList>
            <person name="Buettner E."/>
            <person name="Kellner H."/>
        </authorList>
    </citation>
    <scope>NUCLEOTIDE SEQUENCE [LARGE SCALE GENOMIC DNA]</scope>
    <source>
        <strain evidence="4 5">DSM 108285</strain>
    </source>
</reference>
<dbReference type="PANTHER" id="PTHR12143:SF25">
    <property type="entry name" value="FAMILY PROTEIN, PUTATIVE (AFU_ORTHOLOGUE AFUA_1G10790)-RELATED"/>
    <property type="match status" value="1"/>
</dbReference>
<evidence type="ECO:0000259" key="3">
    <source>
        <dbReference type="Pfam" id="PF17678"/>
    </source>
</evidence>
<dbReference type="SUPFAM" id="SSF48208">
    <property type="entry name" value="Six-hairpin glycosidases"/>
    <property type="match status" value="1"/>
</dbReference>
<dbReference type="InterPro" id="IPR014718">
    <property type="entry name" value="GH-type_carb-bd"/>
</dbReference>
<evidence type="ECO:0000259" key="2">
    <source>
        <dbReference type="Pfam" id="PF07971"/>
    </source>
</evidence>
<dbReference type="Pfam" id="PF07971">
    <property type="entry name" value="Glyco_hydro_92"/>
    <property type="match status" value="1"/>
</dbReference>
<dbReference type="Proteomes" id="UP000308199">
    <property type="component" value="Unassembled WGS sequence"/>
</dbReference>